<dbReference type="OrthoDB" id="2309723at2759"/>
<proteinExistence type="predicted"/>
<dbReference type="AlphaFoldDB" id="A0A1E7FTF4"/>
<feature type="site" description="Lowers pKa of active site Cys" evidence="3">
    <location>
        <position position="272"/>
    </location>
</feature>
<dbReference type="Gene3D" id="3.40.30.10">
    <property type="entry name" value="Glutaredoxin"/>
    <property type="match status" value="1"/>
</dbReference>
<reference evidence="6 7" key="1">
    <citation type="submission" date="2016-09" db="EMBL/GenBank/DDBJ databases">
        <title>Extensive genetic diversity and differential bi-allelic expression allows diatom success in the polar Southern Ocean.</title>
        <authorList>
            <consortium name="DOE Joint Genome Institute"/>
            <person name="Mock T."/>
            <person name="Otillar R.P."/>
            <person name="Strauss J."/>
            <person name="Dupont C."/>
            <person name="Frickenhaus S."/>
            <person name="Maumus F."/>
            <person name="Mcmullan M."/>
            <person name="Sanges R."/>
            <person name="Schmutz J."/>
            <person name="Toseland A."/>
            <person name="Valas R."/>
            <person name="Veluchamy A."/>
            <person name="Ward B.J."/>
            <person name="Allen A."/>
            <person name="Barry K."/>
            <person name="Falciatore A."/>
            <person name="Ferrante M."/>
            <person name="Fortunato A.E."/>
            <person name="Gloeckner G."/>
            <person name="Gruber A."/>
            <person name="Hipkin R."/>
            <person name="Janech M."/>
            <person name="Kroth P."/>
            <person name="Leese F."/>
            <person name="Lindquist E."/>
            <person name="Lyon B.R."/>
            <person name="Martin J."/>
            <person name="Mayer C."/>
            <person name="Parker M."/>
            <person name="Quesneville H."/>
            <person name="Raymond J."/>
            <person name="Uhlig C."/>
            <person name="Valentin K.U."/>
            <person name="Worden A.Z."/>
            <person name="Armbrust E.V."/>
            <person name="Bowler C."/>
            <person name="Green B."/>
            <person name="Moulton V."/>
            <person name="Van Oosterhout C."/>
            <person name="Grigoriev I."/>
        </authorList>
    </citation>
    <scope>NUCLEOTIDE SEQUENCE [LARGE SCALE GENOMIC DNA]</scope>
    <source>
        <strain evidence="6 7">CCMP1102</strain>
    </source>
</reference>
<feature type="binding site" evidence="2">
    <location>
        <begin position="165"/>
        <end position="166"/>
    </location>
    <ligand>
        <name>glutathione</name>
        <dbReference type="ChEBI" id="CHEBI:57925"/>
    </ligand>
</feature>
<dbReference type="InterPro" id="IPR047047">
    <property type="entry name" value="GST_Omega-like_C"/>
</dbReference>
<evidence type="ECO:0000256" key="4">
    <source>
        <dbReference type="SAM" id="MobiDB-lite"/>
    </source>
</evidence>
<gene>
    <name evidence="6" type="ORF">FRACYDRAFT_224330</name>
</gene>
<keyword evidence="7" id="KW-1185">Reference proteome</keyword>
<dbReference type="Gene3D" id="1.20.1050.10">
    <property type="match status" value="1"/>
</dbReference>
<sequence length="329" mass="37327">MNSEEKQLVVGSDGVTTDDPTSAAERPAKGEFVRGVATARNWITRDGAYPPERDRYHLYVAYNCPWCHRVLLGRAILGLEDIISVDVVFPNRSGDDELLGPNLWKFQPEGQVGSNGKHTIFDSCTVDNVNGKKYIIEIYELAGITDQKSVPILFDKKTKTVVSNESAEILRMFGTSMRGLGTHSSSIDLYPATLRLQIDEINDWVYKEIANGAYKAGFSSTQAAYEAAYENFFEAIDKTEKILARRKFLAGDSLTEADVLLFPVVFRFDPVYYSRFKLNKKCMWEYCNIWKWMERMMALKGMEPVSNKEYLAHCKQGYFDSFGPLDIFG</sequence>
<evidence type="ECO:0000256" key="2">
    <source>
        <dbReference type="PIRSR" id="PIRSR015753-2"/>
    </source>
</evidence>
<dbReference type="PANTHER" id="PTHR32419:SF6">
    <property type="entry name" value="GLUTATHIONE S-TRANSFERASE OMEGA-LIKE 1-RELATED"/>
    <property type="match status" value="1"/>
</dbReference>
<dbReference type="EMBL" id="KV784354">
    <property type="protein sequence ID" value="OEU21426.1"/>
    <property type="molecule type" value="Genomic_DNA"/>
</dbReference>
<dbReference type="PANTHER" id="PTHR32419">
    <property type="entry name" value="GLUTATHIONYL-HYDROQUINONE REDUCTASE"/>
    <property type="match status" value="1"/>
</dbReference>
<keyword evidence="6" id="KW-0808">Transferase</keyword>
<dbReference type="SUPFAM" id="SSF52833">
    <property type="entry name" value="Thioredoxin-like"/>
    <property type="match status" value="1"/>
</dbReference>
<dbReference type="Pfam" id="PF13410">
    <property type="entry name" value="GST_C_2"/>
    <property type="match status" value="1"/>
</dbReference>
<evidence type="ECO:0000256" key="1">
    <source>
        <dbReference type="PIRSR" id="PIRSR015753-1"/>
    </source>
</evidence>
<dbReference type="InterPro" id="IPR036249">
    <property type="entry name" value="Thioredoxin-like_sf"/>
</dbReference>
<evidence type="ECO:0000313" key="6">
    <source>
        <dbReference type="EMBL" id="OEU21426.1"/>
    </source>
</evidence>
<dbReference type="InParanoid" id="A0A1E7FTF4"/>
<dbReference type="InterPro" id="IPR016639">
    <property type="entry name" value="GST_Omega/GSH"/>
</dbReference>
<dbReference type="GO" id="GO:0005737">
    <property type="term" value="C:cytoplasm"/>
    <property type="evidence" value="ECO:0007669"/>
    <property type="project" value="TreeGrafter"/>
</dbReference>
<name>A0A1E7FTF4_9STRA</name>
<dbReference type="SUPFAM" id="SSF47616">
    <property type="entry name" value="GST C-terminal domain-like"/>
    <property type="match status" value="1"/>
</dbReference>
<dbReference type="Proteomes" id="UP000095751">
    <property type="component" value="Unassembled WGS sequence"/>
</dbReference>
<feature type="binding site" evidence="2">
    <location>
        <position position="104"/>
    </location>
    <ligand>
        <name>glutathione</name>
        <dbReference type="ChEBI" id="CHEBI:57925"/>
    </ligand>
</feature>
<dbReference type="InterPro" id="IPR004045">
    <property type="entry name" value="Glutathione_S-Trfase_N"/>
</dbReference>
<feature type="domain" description="GST C-terminal" evidence="5">
    <location>
        <begin position="191"/>
        <end position="318"/>
    </location>
</feature>
<accession>A0A1E7FTF4</accession>
<dbReference type="CDD" id="cd03190">
    <property type="entry name" value="GST_C_Omega_like"/>
    <property type="match status" value="1"/>
</dbReference>
<dbReference type="PIRSF" id="PIRSF015753">
    <property type="entry name" value="GST"/>
    <property type="match status" value="1"/>
</dbReference>
<feature type="active site" description="Nucleophile" evidence="1">
    <location>
        <position position="64"/>
    </location>
</feature>
<dbReference type="InterPro" id="IPR010987">
    <property type="entry name" value="Glutathione-S-Trfase_C-like"/>
</dbReference>
<feature type="region of interest" description="Disordered" evidence="4">
    <location>
        <begin position="1"/>
        <end position="27"/>
    </location>
</feature>
<dbReference type="SMR" id="A0A1E7FTF4"/>
<organism evidence="6 7">
    <name type="scientific">Fragilariopsis cylindrus CCMP1102</name>
    <dbReference type="NCBI Taxonomy" id="635003"/>
    <lineage>
        <taxon>Eukaryota</taxon>
        <taxon>Sar</taxon>
        <taxon>Stramenopiles</taxon>
        <taxon>Ochrophyta</taxon>
        <taxon>Bacillariophyta</taxon>
        <taxon>Bacillariophyceae</taxon>
        <taxon>Bacillariophycidae</taxon>
        <taxon>Bacillariales</taxon>
        <taxon>Bacillariaceae</taxon>
        <taxon>Fragilariopsis</taxon>
    </lineage>
</organism>
<dbReference type="InterPro" id="IPR036282">
    <property type="entry name" value="Glutathione-S-Trfase_C_sf"/>
</dbReference>
<dbReference type="PROSITE" id="PS50405">
    <property type="entry name" value="GST_CTER"/>
    <property type="match status" value="1"/>
</dbReference>
<evidence type="ECO:0000313" key="7">
    <source>
        <dbReference type="Proteomes" id="UP000095751"/>
    </source>
</evidence>
<feature type="active site" description="Proton donor/acceptor" evidence="1">
    <location>
        <position position="214"/>
    </location>
</feature>
<evidence type="ECO:0000256" key="3">
    <source>
        <dbReference type="PIRSR" id="PIRSR015753-3"/>
    </source>
</evidence>
<protein>
    <submittedName>
        <fullName evidence="6">Glutathione S-transferase</fullName>
    </submittedName>
</protein>
<dbReference type="Pfam" id="PF13409">
    <property type="entry name" value="GST_N_2"/>
    <property type="match status" value="1"/>
</dbReference>
<feature type="site" description="Lowers pKa of active site Cys" evidence="3">
    <location>
        <position position="318"/>
    </location>
</feature>
<dbReference type="KEGG" id="fcy:FRACYDRAFT_224330"/>
<dbReference type="GO" id="GO:0004364">
    <property type="term" value="F:glutathione transferase activity"/>
    <property type="evidence" value="ECO:0007669"/>
    <property type="project" value="InterPro"/>
</dbReference>
<evidence type="ECO:0000259" key="5">
    <source>
        <dbReference type="PROSITE" id="PS50405"/>
    </source>
</evidence>